<keyword evidence="4" id="KW-1003">Cell membrane</keyword>
<dbReference type="Pfam" id="PF01594">
    <property type="entry name" value="AI-2E_transport"/>
    <property type="match status" value="1"/>
</dbReference>
<gene>
    <name evidence="9" type="ORF">RN606_02385</name>
</gene>
<evidence type="ECO:0000313" key="9">
    <source>
        <dbReference type="EMBL" id="WNM25018.1"/>
    </source>
</evidence>
<feature type="transmembrane region" description="Helical" evidence="8">
    <location>
        <begin position="261"/>
        <end position="283"/>
    </location>
</feature>
<dbReference type="EMBL" id="CP134879">
    <property type="protein sequence ID" value="WNM25018.1"/>
    <property type="molecule type" value="Genomic_DNA"/>
</dbReference>
<evidence type="ECO:0000256" key="7">
    <source>
        <dbReference type="ARBA" id="ARBA00023136"/>
    </source>
</evidence>
<evidence type="ECO:0000256" key="3">
    <source>
        <dbReference type="ARBA" id="ARBA00022448"/>
    </source>
</evidence>
<organism evidence="9 10">
    <name type="scientific">Demequina capsici</name>
    <dbReference type="NCBI Taxonomy" id="3075620"/>
    <lineage>
        <taxon>Bacteria</taxon>
        <taxon>Bacillati</taxon>
        <taxon>Actinomycetota</taxon>
        <taxon>Actinomycetes</taxon>
        <taxon>Micrococcales</taxon>
        <taxon>Demequinaceae</taxon>
        <taxon>Demequina</taxon>
    </lineage>
</organism>
<dbReference type="RefSeq" id="WP_313499642.1">
    <property type="nucleotide sequence ID" value="NZ_CP134879.1"/>
</dbReference>
<evidence type="ECO:0000256" key="5">
    <source>
        <dbReference type="ARBA" id="ARBA00022692"/>
    </source>
</evidence>
<keyword evidence="3" id="KW-0813">Transport</keyword>
<proteinExistence type="inferred from homology"/>
<protein>
    <submittedName>
        <fullName evidence="9">AI-2E family transporter</fullName>
    </submittedName>
</protein>
<evidence type="ECO:0000256" key="1">
    <source>
        <dbReference type="ARBA" id="ARBA00004651"/>
    </source>
</evidence>
<evidence type="ECO:0000256" key="8">
    <source>
        <dbReference type="SAM" id="Phobius"/>
    </source>
</evidence>
<feature type="transmembrane region" description="Helical" evidence="8">
    <location>
        <begin position="238"/>
        <end position="255"/>
    </location>
</feature>
<feature type="transmembrane region" description="Helical" evidence="8">
    <location>
        <begin position="172"/>
        <end position="198"/>
    </location>
</feature>
<dbReference type="Proteomes" id="UP001304125">
    <property type="component" value="Chromosome"/>
</dbReference>
<sequence length="411" mass="43447">MAADATDLPADVIAAARTDAANRPAASLPAWADRLIWTVLWKIVAVGLAVAAGLWAIGQLSHFLGLLGIALFFALAMIPGVEALTRRFGMRRGAAVGIIYLAALLVVVLLVVVLIPGIVRFAQEVSSAAAVWFEHLNTWWEGMFGSPLLDQGDATDETSALAKLVQQWASGALGAVSSGIGAVFNLMTIAMFAFYLAADWPRVMRAVMSRMPPERQRVFKWVATTSIEQTGGYFYSRLLLASVCGGLGFVAMLIVGLDLVYALPLAMFMGFVSTFIPFIGTYLGAALPILITLAVVGVANAIGLLVWVLIYQQLENYALSPKLSSKTMELNGAVAFGGAIAGGALAGPMGAFMALPIAALITAIIKNTGRTYAVIDEEVAADEEPVEEPDEPGALRRGLTRIGGVFRRSGT</sequence>
<keyword evidence="5 8" id="KW-0812">Transmembrane</keyword>
<keyword evidence="6 8" id="KW-1133">Transmembrane helix</keyword>
<feature type="transmembrane region" description="Helical" evidence="8">
    <location>
        <begin position="93"/>
        <end position="119"/>
    </location>
</feature>
<name>A0AA96J8F2_9MICO</name>
<dbReference type="GO" id="GO:0055085">
    <property type="term" value="P:transmembrane transport"/>
    <property type="evidence" value="ECO:0007669"/>
    <property type="project" value="TreeGrafter"/>
</dbReference>
<comment type="subcellular location">
    <subcellularLocation>
        <location evidence="1">Cell membrane</location>
        <topology evidence="1">Multi-pass membrane protein</topology>
    </subcellularLocation>
</comment>
<feature type="transmembrane region" description="Helical" evidence="8">
    <location>
        <begin position="290"/>
        <end position="314"/>
    </location>
</feature>
<evidence type="ECO:0000256" key="2">
    <source>
        <dbReference type="ARBA" id="ARBA00009773"/>
    </source>
</evidence>
<accession>A0AA96J8F2</accession>
<dbReference type="PANTHER" id="PTHR21716:SF53">
    <property type="entry name" value="PERMEASE PERM-RELATED"/>
    <property type="match status" value="1"/>
</dbReference>
<evidence type="ECO:0000256" key="4">
    <source>
        <dbReference type="ARBA" id="ARBA00022475"/>
    </source>
</evidence>
<feature type="transmembrane region" description="Helical" evidence="8">
    <location>
        <begin position="63"/>
        <end position="81"/>
    </location>
</feature>
<keyword evidence="7 8" id="KW-0472">Membrane</keyword>
<dbReference type="InterPro" id="IPR002549">
    <property type="entry name" value="AI-2E-like"/>
</dbReference>
<dbReference type="AlphaFoldDB" id="A0AA96J8F2"/>
<reference evidence="9 10" key="1">
    <citation type="submission" date="2023-09" db="EMBL/GenBank/DDBJ databases">
        <title>Demequina sp. a novel bacteria isolated from Capsicum annuum.</title>
        <authorList>
            <person name="Humaira Z."/>
            <person name="Lee J."/>
            <person name="Cho D."/>
        </authorList>
    </citation>
    <scope>NUCLEOTIDE SEQUENCE [LARGE SCALE GENOMIC DNA]</scope>
    <source>
        <strain evidence="9 10">OYTSA14</strain>
    </source>
</reference>
<dbReference type="PANTHER" id="PTHR21716">
    <property type="entry name" value="TRANSMEMBRANE PROTEIN"/>
    <property type="match status" value="1"/>
</dbReference>
<evidence type="ECO:0000256" key="6">
    <source>
        <dbReference type="ARBA" id="ARBA00022989"/>
    </source>
</evidence>
<feature type="transmembrane region" description="Helical" evidence="8">
    <location>
        <begin position="334"/>
        <end position="361"/>
    </location>
</feature>
<comment type="similarity">
    <text evidence="2">Belongs to the autoinducer-2 exporter (AI-2E) (TC 2.A.86) family.</text>
</comment>
<feature type="transmembrane region" description="Helical" evidence="8">
    <location>
        <begin position="35"/>
        <end position="57"/>
    </location>
</feature>
<evidence type="ECO:0000313" key="10">
    <source>
        <dbReference type="Proteomes" id="UP001304125"/>
    </source>
</evidence>
<dbReference type="GO" id="GO:0005886">
    <property type="term" value="C:plasma membrane"/>
    <property type="evidence" value="ECO:0007669"/>
    <property type="project" value="UniProtKB-SubCell"/>
</dbReference>
<keyword evidence="10" id="KW-1185">Reference proteome</keyword>